<name>A0ABS3XD55_9ACTN</name>
<protein>
    <submittedName>
        <fullName evidence="2">Uncharacterized protein</fullName>
    </submittedName>
</protein>
<comment type="caution">
    <text evidence="2">The sequence shown here is derived from an EMBL/GenBank/DDBJ whole genome shotgun (WGS) entry which is preliminary data.</text>
</comment>
<feature type="region of interest" description="Disordered" evidence="1">
    <location>
        <begin position="63"/>
        <end position="96"/>
    </location>
</feature>
<keyword evidence="3" id="KW-1185">Reference proteome</keyword>
<dbReference type="RefSeq" id="WP_209240397.1">
    <property type="nucleotide sequence ID" value="NZ_JADKMA010000078.1"/>
</dbReference>
<feature type="compositionally biased region" description="Basic and acidic residues" evidence="1">
    <location>
        <begin position="1"/>
        <end position="18"/>
    </location>
</feature>
<dbReference type="EMBL" id="JADKMA010000078">
    <property type="protein sequence ID" value="MBO8193338.1"/>
    <property type="molecule type" value="Genomic_DNA"/>
</dbReference>
<gene>
    <name evidence="2" type="ORF">ITI46_16945</name>
</gene>
<reference evidence="2 3" key="1">
    <citation type="submission" date="2020-11" db="EMBL/GenBank/DDBJ databases">
        <title>Streptomyces spirodelae sp. nov., isolated from duckweed.</title>
        <authorList>
            <person name="Saimee Y."/>
            <person name="Duangmal K."/>
        </authorList>
    </citation>
    <scope>NUCLEOTIDE SEQUENCE [LARGE SCALE GENOMIC DNA]</scope>
    <source>
        <strain evidence="2 3">S16-07</strain>
    </source>
</reference>
<feature type="compositionally biased region" description="Pro residues" evidence="1">
    <location>
        <begin position="73"/>
        <end position="82"/>
    </location>
</feature>
<accession>A0ABS3XD55</accession>
<proteinExistence type="predicted"/>
<evidence type="ECO:0000313" key="2">
    <source>
        <dbReference type="EMBL" id="MBO8193338.1"/>
    </source>
</evidence>
<evidence type="ECO:0000313" key="3">
    <source>
        <dbReference type="Proteomes" id="UP001519064"/>
    </source>
</evidence>
<dbReference type="Proteomes" id="UP001519064">
    <property type="component" value="Unassembled WGS sequence"/>
</dbReference>
<feature type="region of interest" description="Disordered" evidence="1">
    <location>
        <begin position="1"/>
        <end position="31"/>
    </location>
</feature>
<evidence type="ECO:0000256" key="1">
    <source>
        <dbReference type="SAM" id="MobiDB-lite"/>
    </source>
</evidence>
<sequence length="96" mass="10315">MIESYTEDRTDPRLKGAELDIGNPKHRPAPGQVAQTLPVAILVTAGSLGILETWLYQRTGTQLTDTGFDHADPQPPASPETNPPARTGRPPPAPDH</sequence>
<organism evidence="2 3">
    <name type="scientific">Streptomyces oryzae</name>
    <dbReference type="NCBI Taxonomy" id="1434886"/>
    <lineage>
        <taxon>Bacteria</taxon>
        <taxon>Bacillati</taxon>
        <taxon>Actinomycetota</taxon>
        <taxon>Actinomycetes</taxon>
        <taxon>Kitasatosporales</taxon>
        <taxon>Streptomycetaceae</taxon>
        <taxon>Streptomyces</taxon>
    </lineage>
</organism>